<dbReference type="EMBL" id="SRZA01000001">
    <property type="protein sequence ID" value="TGY08823.1"/>
    <property type="molecule type" value="Genomic_DNA"/>
</dbReference>
<proteinExistence type="predicted"/>
<reference evidence="1 2" key="1">
    <citation type="submission" date="2019-04" db="EMBL/GenBank/DDBJ databases">
        <title>Microbes associate with the intestines of laboratory mice.</title>
        <authorList>
            <person name="Navarre W."/>
            <person name="Wong E."/>
            <person name="Huang K."/>
            <person name="Tropini C."/>
            <person name="Ng K."/>
            <person name="Yu B."/>
        </authorList>
    </citation>
    <scope>NUCLEOTIDE SEQUENCE [LARGE SCALE GENOMIC DNA]</scope>
    <source>
        <strain evidence="1 2">NM70_E10</strain>
    </source>
</reference>
<comment type="caution">
    <text evidence="1">The sequence shown here is derived from an EMBL/GenBank/DDBJ whole genome shotgun (WGS) entry which is preliminary data.</text>
</comment>
<accession>A0A4S2B4T0</accession>
<organism evidence="1 2">
    <name type="scientific">Bacteroides acidifaciens</name>
    <dbReference type="NCBI Taxonomy" id="85831"/>
    <lineage>
        <taxon>Bacteria</taxon>
        <taxon>Pseudomonadati</taxon>
        <taxon>Bacteroidota</taxon>
        <taxon>Bacteroidia</taxon>
        <taxon>Bacteroidales</taxon>
        <taxon>Bacteroidaceae</taxon>
        <taxon>Bacteroides</taxon>
    </lineage>
</organism>
<evidence type="ECO:0000313" key="2">
    <source>
        <dbReference type="Proteomes" id="UP000305751"/>
    </source>
</evidence>
<sequence length="84" mass="9434">MMAQGIILPEPHVPDPAYTKYERFLGEYIMKYSYGNAPREVSVNLKSLKFYYGLFTDLLENGGTTAGNGLAAVIDLVWLKVEDE</sequence>
<gene>
    <name evidence="1" type="ORF">E5356_00925</name>
</gene>
<dbReference type="Proteomes" id="UP000305751">
    <property type="component" value="Unassembled WGS sequence"/>
</dbReference>
<name>A0A4S2B4T0_9BACE</name>
<evidence type="ECO:0000313" key="1">
    <source>
        <dbReference type="EMBL" id="TGY08823.1"/>
    </source>
</evidence>
<dbReference type="AlphaFoldDB" id="A0A4S2B4T0"/>
<keyword evidence="2" id="KW-1185">Reference proteome</keyword>
<protein>
    <submittedName>
        <fullName evidence="1">Uncharacterized protein</fullName>
    </submittedName>
</protein>
<dbReference type="RefSeq" id="WP_136013365.1">
    <property type="nucleotide sequence ID" value="NZ_CAJTBC010000019.1"/>
</dbReference>